<dbReference type="NCBIfam" id="TIGR03275">
    <property type="entry name" value="methan_mark_8"/>
    <property type="match status" value="1"/>
</dbReference>
<dbReference type="InterPro" id="IPR009181">
    <property type="entry name" value="Methan_mark_8"/>
</dbReference>
<name>A0ABD4TKR3_9EURY</name>
<evidence type="ECO:0000313" key="1">
    <source>
        <dbReference type="EMBL" id="MCQ1538779.1"/>
    </source>
</evidence>
<sequence>MPSQQDEHIIEANGRARIVIRNGNVMEVGDPLIRDCPLAKRFAYPIPEMTGEHIVANITHRIQAFGMCTPARKVLDDREFVGFGASEIISFGMRSGMLDAAVLACDGAGTVIAPTPSLVQGIGGRMSGLVSTTPYPSVIRRIEAAGGIVIYPETAAIDQIGGASRAVAEGFTGIAATVALPQDAEAIRGLYPNVLIIGVHTTGLTVDEAQALVDAADLVTACASRPIREIAGAAALVQAGVSVPVFAMTEKGKEIVIEKIRQSDEPVLIKQAKLPAGGGIHPEPLI</sequence>
<dbReference type="Pfam" id="PF09872">
    <property type="entry name" value="DUF2099"/>
    <property type="match status" value="1"/>
</dbReference>
<keyword evidence="2" id="KW-1185">Reference proteome</keyword>
<evidence type="ECO:0000313" key="2">
    <source>
        <dbReference type="Proteomes" id="UP001524383"/>
    </source>
</evidence>
<dbReference type="Proteomes" id="UP001524383">
    <property type="component" value="Unassembled WGS sequence"/>
</dbReference>
<dbReference type="PIRSF" id="PIRSF004929">
    <property type="entry name" value="UCP004929"/>
    <property type="match status" value="1"/>
</dbReference>
<protein>
    <submittedName>
        <fullName evidence="1">DUF2099 family protein</fullName>
    </submittedName>
</protein>
<gene>
    <name evidence="1" type="ORF">FTO68_07250</name>
</gene>
<accession>A0ABD4TKR3</accession>
<dbReference type="AlphaFoldDB" id="A0ABD4TKR3"/>
<reference evidence="1 2" key="1">
    <citation type="submission" date="2019-08" db="EMBL/GenBank/DDBJ databases">
        <authorList>
            <person name="Chen S.-C."/>
            <person name="Lai M.-C."/>
            <person name="You Y.-T."/>
        </authorList>
    </citation>
    <scope>NUCLEOTIDE SEQUENCE [LARGE SCALE GENOMIC DNA]</scope>
    <source>
        <strain evidence="1 2">P2F9704a</strain>
    </source>
</reference>
<proteinExistence type="predicted"/>
<dbReference type="RefSeq" id="WP_255332729.1">
    <property type="nucleotide sequence ID" value="NZ_VOTZ01000013.1"/>
</dbReference>
<dbReference type="EMBL" id="VOTZ01000013">
    <property type="protein sequence ID" value="MCQ1538779.1"/>
    <property type="molecule type" value="Genomic_DNA"/>
</dbReference>
<organism evidence="1 2">
    <name type="scientific">Methanocalculus taiwanensis</name>
    <dbReference type="NCBI Taxonomy" id="106207"/>
    <lineage>
        <taxon>Archaea</taxon>
        <taxon>Methanobacteriati</taxon>
        <taxon>Methanobacteriota</taxon>
        <taxon>Stenosarchaea group</taxon>
        <taxon>Methanomicrobia</taxon>
        <taxon>Methanomicrobiales</taxon>
        <taxon>Methanocalculaceae</taxon>
        <taxon>Methanocalculus</taxon>
    </lineage>
</organism>
<comment type="caution">
    <text evidence="1">The sequence shown here is derived from an EMBL/GenBank/DDBJ whole genome shotgun (WGS) entry which is preliminary data.</text>
</comment>